<dbReference type="PROSITE" id="PS51059">
    <property type="entry name" value="PARP_CATALYTIC"/>
    <property type="match status" value="1"/>
</dbReference>
<feature type="region of interest" description="Disordered" evidence="3">
    <location>
        <begin position="1"/>
        <end position="26"/>
    </location>
</feature>
<feature type="domain" description="PARP catalytic" evidence="4">
    <location>
        <begin position="1"/>
        <end position="161"/>
    </location>
</feature>
<dbReference type="Gene3D" id="3.90.228.10">
    <property type="match status" value="1"/>
</dbReference>
<keyword evidence="2" id="KW-0808">Transferase</keyword>
<dbReference type="EC" id="2.4.2.-" evidence="2"/>
<evidence type="ECO:0000259" key="4">
    <source>
        <dbReference type="PROSITE" id="PS51059"/>
    </source>
</evidence>
<dbReference type="Pfam" id="PF00644">
    <property type="entry name" value="PARP"/>
    <property type="match status" value="1"/>
</dbReference>
<dbReference type="GO" id="GO:1990404">
    <property type="term" value="F:NAD+-protein mono-ADP-ribosyltransferase activity"/>
    <property type="evidence" value="ECO:0007669"/>
    <property type="project" value="TreeGrafter"/>
</dbReference>
<dbReference type="AlphaFoldDB" id="A0A401TLP7"/>
<comment type="caution">
    <text evidence="5">The sequence shown here is derived from an EMBL/GenBank/DDBJ whole genome shotgun (WGS) entry which is preliminary data.</text>
</comment>
<evidence type="ECO:0000256" key="3">
    <source>
        <dbReference type="SAM" id="MobiDB-lite"/>
    </source>
</evidence>
<protein>
    <recommendedName>
        <fullName evidence="2">Poly [ADP-ribose] polymerase</fullName>
        <shortName evidence="2">PARP</shortName>
        <ecNumber evidence="2">2.4.2.-</ecNumber>
    </recommendedName>
</protein>
<dbReference type="SUPFAM" id="SSF56399">
    <property type="entry name" value="ADP-ribosylation"/>
    <property type="match status" value="1"/>
</dbReference>
<dbReference type="EMBL" id="BEZZ01108684">
    <property type="protein sequence ID" value="GCC43554.1"/>
    <property type="molecule type" value="Genomic_DNA"/>
</dbReference>
<keyword evidence="6" id="KW-1185">Reference proteome</keyword>
<dbReference type="OrthoDB" id="6133115at2759"/>
<gene>
    <name evidence="5" type="ORF">chiPu_0027604</name>
</gene>
<reference evidence="5 6" key="1">
    <citation type="journal article" date="2018" name="Nat. Ecol. Evol.">
        <title>Shark genomes provide insights into elasmobranch evolution and the origin of vertebrates.</title>
        <authorList>
            <person name="Hara Y"/>
            <person name="Yamaguchi K"/>
            <person name="Onimaru K"/>
            <person name="Kadota M"/>
            <person name="Koyanagi M"/>
            <person name="Keeley SD"/>
            <person name="Tatsumi K"/>
            <person name="Tanaka K"/>
            <person name="Motone F"/>
            <person name="Kageyama Y"/>
            <person name="Nozu R"/>
            <person name="Adachi N"/>
            <person name="Nishimura O"/>
            <person name="Nakagawa R"/>
            <person name="Tanegashima C"/>
            <person name="Kiyatake I"/>
            <person name="Matsumoto R"/>
            <person name="Murakumo K"/>
            <person name="Nishida K"/>
            <person name="Terakita A"/>
            <person name="Kuratani S"/>
            <person name="Sato K"/>
            <person name="Hyodo S Kuraku.S."/>
        </authorList>
    </citation>
    <scope>NUCLEOTIDE SEQUENCE [LARGE SCALE GENOMIC DNA]</scope>
</reference>
<dbReference type="GO" id="GO:0005634">
    <property type="term" value="C:nucleus"/>
    <property type="evidence" value="ECO:0007669"/>
    <property type="project" value="TreeGrafter"/>
</dbReference>
<comment type="similarity">
    <text evidence="1">Belongs to the ARTD/PARP family.</text>
</comment>
<dbReference type="InterPro" id="IPR051712">
    <property type="entry name" value="ARTD-AVP"/>
</dbReference>
<dbReference type="PANTHER" id="PTHR45740">
    <property type="entry name" value="POLY [ADP-RIBOSE] POLYMERASE"/>
    <property type="match status" value="1"/>
</dbReference>
<dbReference type="OMA" id="PCARSIC"/>
<dbReference type="PANTHER" id="PTHR45740:SF2">
    <property type="entry name" value="POLY [ADP-RIBOSE] POLYMERASE"/>
    <property type="match status" value="1"/>
</dbReference>
<evidence type="ECO:0000256" key="2">
    <source>
        <dbReference type="RuleBase" id="RU362114"/>
    </source>
</evidence>
<dbReference type="Proteomes" id="UP000287033">
    <property type="component" value="Unassembled WGS sequence"/>
</dbReference>
<dbReference type="InterPro" id="IPR012317">
    <property type="entry name" value="Poly(ADP-ribose)pol_cat_dom"/>
</dbReference>
<keyword evidence="2" id="KW-0520">NAD</keyword>
<name>A0A401TLP7_CHIPU</name>
<evidence type="ECO:0000256" key="1">
    <source>
        <dbReference type="ARBA" id="ARBA00024347"/>
    </source>
</evidence>
<proteinExistence type="inferred from homology"/>
<dbReference type="GO" id="GO:0003950">
    <property type="term" value="F:NAD+ poly-ADP-ribosyltransferase activity"/>
    <property type="evidence" value="ECO:0007669"/>
    <property type="project" value="UniProtKB-UniRule"/>
</dbReference>
<evidence type="ECO:0000313" key="5">
    <source>
        <dbReference type="EMBL" id="GCC43554.1"/>
    </source>
</evidence>
<sequence length="161" mass="17360">MNSLSLFPPPPSRRRSEIQEELGDSFPSGSWDRHLFHGTSEPCARSICRSNFDPGLAGRHGARYGRGACFAAAASYAHAFASPSAAPPVARRRMFLAKVLTGRCALGRPHLAGPPLLGPGLPGNSCVDSLEEPAIFVVFDSAQCYPYWLIEYQAVTSILLD</sequence>
<dbReference type="STRING" id="137246.A0A401TLP7"/>
<evidence type="ECO:0000313" key="6">
    <source>
        <dbReference type="Proteomes" id="UP000287033"/>
    </source>
</evidence>
<organism evidence="5 6">
    <name type="scientific">Chiloscyllium punctatum</name>
    <name type="common">Brownbanded bambooshark</name>
    <name type="synonym">Hemiscyllium punctatum</name>
    <dbReference type="NCBI Taxonomy" id="137246"/>
    <lineage>
        <taxon>Eukaryota</taxon>
        <taxon>Metazoa</taxon>
        <taxon>Chordata</taxon>
        <taxon>Craniata</taxon>
        <taxon>Vertebrata</taxon>
        <taxon>Chondrichthyes</taxon>
        <taxon>Elasmobranchii</taxon>
        <taxon>Galeomorphii</taxon>
        <taxon>Galeoidea</taxon>
        <taxon>Orectolobiformes</taxon>
        <taxon>Hemiscylliidae</taxon>
        <taxon>Chiloscyllium</taxon>
    </lineage>
</organism>
<keyword evidence="2" id="KW-0328">Glycosyltransferase</keyword>
<accession>A0A401TLP7</accession>